<dbReference type="EMBL" id="FXYY01000032">
    <property type="protein sequence ID" value="SMX99684.1"/>
    <property type="molecule type" value="Genomic_DNA"/>
</dbReference>
<accession>A0A2H1J7P8</accession>
<protein>
    <submittedName>
        <fullName evidence="1">Uncharacterized protein</fullName>
    </submittedName>
</protein>
<dbReference type="Proteomes" id="UP000234641">
    <property type="component" value="Unassembled WGS sequence"/>
</dbReference>
<sequence>EAAVHTPSNGTPIPRTEVEAIAREYAQRRRVQAALNQPLPDQHRFAGEPFPEAADAVPDRVVIAAGNPQLYVHAVGLGVPKSLVGTYQSVVTEDAYTLFDPTTGEEAVYFPLPIRTAETVRRYPLWRVVGARMRGATKTWLTKQHDYLLKHFPSEAPADRTVTICH</sequence>
<evidence type="ECO:0000313" key="1">
    <source>
        <dbReference type="EMBL" id="SMX83500.1"/>
    </source>
</evidence>
<evidence type="ECO:0000313" key="4">
    <source>
        <dbReference type="Proteomes" id="UP000234641"/>
    </source>
</evidence>
<feature type="non-terminal residue" evidence="1">
    <location>
        <position position="1"/>
    </location>
</feature>
<dbReference type="EMBL" id="FXYY01000018">
    <property type="protein sequence ID" value="SMX92760.1"/>
    <property type="molecule type" value="Genomic_DNA"/>
</dbReference>
<name>A0A2H1J7P8_BRELN</name>
<evidence type="ECO:0000313" key="3">
    <source>
        <dbReference type="EMBL" id="SMX99684.1"/>
    </source>
</evidence>
<dbReference type="EMBL" id="FXYY01000009">
    <property type="protein sequence ID" value="SMX83500.1"/>
    <property type="molecule type" value="Genomic_DNA"/>
</dbReference>
<dbReference type="RefSeq" id="WP_180956960.1">
    <property type="nucleotide sequence ID" value="NZ_FXYY01000009.1"/>
</dbReference>
<dbReference type="AlphaFoldDB" id="A0A2H1J7P8"/>
<gene>
    <name evidence="1" type="ORF">BLIN9172_01866</name>
    <name evidence="2" type="ORF">BLIN9172_02663</name>
    <name evidence="3" type="ORF">BLIN9172_03229</name>
</gene>
<organism evidence="1 4">
    <name type="scientific">Brevibacterium linens ATCC 9172</name>
    <dbReference type="NCBI Taxonomy" id="1255617"/>
    <lineage>
        <taxon>Bacteria</taxon>
        <taxon>Bacillati</taxon>
        <taxon>Actinomycetota</taxon>
        <taxon>Actinomycetes</taxon>
        <taxon>Micrococcales</taxon>
        <taxon>Brevibacteriaceae</taxon>
        <taxon>Brevibacterium</taxon>
    </lineage>
</organism>
<reference evidence="1 4" key="1">
    <citation type="submission" date="2017-03" db="EMBL/GenBank/DDBJ databases">
        <authorList>
            <person name="Afonso C.L."/>
            <person name="Miller P.J."/>
            <person name="Scott M.A."/>
            <person name="Spackman E."/>
            <person name="Goraichik I."/>
            <person name="Dimitrov K.M."/>
            <person name="Suarez D.L."/>
            <person name="Swayne D.E."/>
        </authorList>
    </citation>
    <scope>NUCLEOTIDE SEQUENCE [LARGE SCALE GENOMIC DNA]</scope>
    <source>
        <strain evidence="1 4">ATCC 9172</strain>
    </source>
</reference>
<proteinExistence type="predicted"/>
<evidence type="ECO:0000313" key="2">
    <source>
        <dbReference type="EMBL" id="SMX92760.1"/>
    </source>
</evidence>